<keyword evidence="1" id="KW-0812">Transmembrane</keyword>
<keyword evidence="1" id="KW-0472">Membrane</keyword>
<organism evidence="2 3">
    <name type="scientific">Candidatus Prevotella avicola</name>
    <dbReference type="NCBI Taxonomy" id="2838738"/>
    <lineage>
        <taxon>Bacteria</taxon>
        <taxon>Pseudomonadati</taxon>
        <taxon>Bacteroidota</taxon>
        <taxon>Bacteroidia</taxon>
        <taxon>Bacteroidales</taxon>
        <taxon>Prevotellaceae</taxon>
        <taxon>Prevotella</taxon>
    </lineage>
</organism>
<gene>
    <name evidence="2" type="ORF">H9966_06565</name>
</gene>
<evidence type="ECO:0000313" key="3">
    <source>
        <dbReference type="Proteomes" id="UP000824055"/>
    </source>
</evidence>
<feature type="transmembrane region" description="Helical" evidence="1">
    <location>
        <begin position="20"/>
        <end position="38"/>
    </location>
</feature>
<comment type="caution">
    <text evidence="2">The sequence shown here is derived from an EMBL/GenBank/DDBJ whole genome shotgun (WGS) entry which is preliminary data.</text>
</comment>
<evidence type="ECO:0000256" key="1">
    <source>
        <dbReference type="SAM" id="Phobius"/>
    </source>
</evidence>
<accession>A0A9D2FY44</accession>
<name>A0A9D2FY44_9BACT</name>
<dbReference type="Proteomes" id="UP000824055">
    <property type="component" value="Unassembled WGS sequence"/>
</dbReference>
<dbReference type="EMBL" id="DXBE01000048">
    <property type="protein sequence ID" value="HIZ69524.1"/>
    <property type="molecule type" value="Genomic_DNA"/>
</dbReference>
<proteinExistence type="predicted"/>
<sequence>MDLRSTALCIYICTSIGWRLHVDAIVYLSGLFSAWAVYKLLKGGNKWWECVLAVFMIYYNAWFAFDCWFAPSVPSSSPH</sequence>
<protein>
    <submittedName>
        <fullName evidence="2">Uncharacterized protein</fullName>
    </submittedName>
</protein>
<reference evidence="2" key="1">
    <citation type="journal article" date="2021" name="PeerJ">
        <title>Extensive microbial diversity within the chicken gut microbiome revealed by metagenomics and culture.</title>
        <authorList>
            <person name="Gilroy R."/>
            <person name="Ravi A."/>
            <person name="Getino M."/>
            <person name="Pursley I."/>
            <person name="Horton D.L."/>
            <person name="Alikhan N.F."/>
            <person name="Baker D."/>
            <person name="Gharbi K."/>
            <person name="Hall N."/>
            <person name="Watson M."/>
            <person name="Adriaenssens E.M."/>
            <person name="Foster-Nyarko E."/>
            <person name="Jarju S."/>
            <person name="Secka A."/>
            <person name="Antonio M."/>
            <person name="Oren A."/>
            <person name="Chaudhuri R.R."/>
            <person name="La Ragione R."/>
            <person name="Hildebrand F."/>
            <person name="Pallen M.J."/>
        </authorList>
    </citation>
    <scope>NUCLEOTIDE SEQUENCE</scope>
    <source>
        <strain evidence="2">ChiHecec3B27-8219</strain>
    </source>
</reference>
<feature type="transmembrane region" description="Helical" evidence="1">
    <location>
        <begin position="50"/>
        <end position="71"/>
    </location>
</feature>
<reference evidence="2" key="2">
    <citation type="submission" date="2021-04" db="EMBL/GenBank/DDBJ databases">
        <authorList>
            <person name="Gilroy R."/>
        </authorList>
    </citation>
    <scope>NUCLEOTIDE SEQUENCE</scope>
    <source>
        <strain evidence="2">ChiHecec3B27-8219</strain>
    </source>
</reference>
<evidence type="ECO:0000313" key="2">
    <source>
        <dbReference type="EMBL" id="HIZ69524.1"/>
    </source>
</evidence>
<keyword evidence="1" id="KW-1133">Transmembrane helix</keyword>
<dbReference type="AlphaFoldDB" id="A0A9D2FY44"/>